<dbReference type="EMBL" id="CP059572">
    <property type="protein sequence ID" value="QXJ24941.1"/>
    <property type="molecule type" value="Genomic_DNA"/>
</dbReference>
<evidence type="ECO:0000259" key="5">
    <source>
        <dbReference type="PROSITE" id="PS50977"/>
    </source>
</evidence>
<dbReference type="InterPro" id="IPR009057">
    <property type="entry name" value="Homeodomain-like_sf"/>
</dbReference>
<dbReference type="InterPro" id="IPR050109">
    <property type="entry name" value="HTH-type_TetR-like_transc_reg"/>
</dbReference>
<feature type="domain" description="HTH tetR-type" evidence="5">
    <location>
        <begin position="16"/>
        <end position="76"/>
    </location>
</feature>
<dbReference type="PANTHER" id="PTHR30055">
    <property type="entry name" value="HTH-TYPE TRANSCRIPTIONAL REGULATOR RUTR"/>
    <property type="match status" value="1"/>
</dbReference>
<keyword evidence="2 4" id="KW-0238">DNA-binding</keyword>
<dbReference type="PROSITE" id="PS50977">
    <property type="entry name" value="HTH_TETR_2"/>
    <property type="match status" value="1"/>
</dbReference>
<accession>A0ABX8R306</accession>
<evidence type="ECO:0000256" key="4">
    <source>
        <dbReference type="PROSITE-ProRule" id="PRU00335"/>
    </source>
</evidence>
<evidence type="ECO:0000313" key="6">
    <source>
        <dbReference type="EMBL" id="QXJ24941.1"/>
    </source>
</evidence>
<evidence type="ECO:0000256" key="1">
    <source>
        <dbReference type="ARBA" id="ARBA00023015"/>
    </source>
</evidence>
<dbReference type="PANTHER" id="PTHR30055:SF234">
    <property type="entry name" value="HTH-TYPE TRANSCRIPTIONAL REGULATOR BETI"/>
    <property type="match status" value="1"/>
</dbReference>
<organism evidence="6 7">
    <name type="scientific">Actinomadura graeca</name>
    <dbReference type="NCBI Taxonomy" id="2750812"/>
    <lineage>
        <taxon>Bacteria</taxon>
        <taxon>Bacillati</taxon>
        <taxon>Actinomycetota</taxon>
        <taxon>Actinomycetes</taxon>
        <taxon>Streptosporangiales</taxon>
        <taxon>Thermomonosporaceae</taxon>
        <taxon>Actinomadura</taxon>
    </lineage>
</organism>
<dbReference type="Pfam" id="PF00440">
    <property type="entry name" value="TetR_N"/>
    <property type="match status" value="1"/>
</dbReference>
<name>A0ABX8R306_9ACTN</name>
<protein>
    <submittedName>
        <fullName evidence="6">TetR/AcrR family transcriptional regulator</fullName>
    </submittedName>
</protein>
<evidence type="ECO:0000313" key="7">
    <source>
        <dbReference type="Proteomes" id="UP001049518"/>
    </source>
</evidence>
<proteinExistence type="predicted"/>
<dbReference type="Gene3D" id="1.10.357.10">
    <property type="entry name" value="Tetracycline Repressor, domain 2"/>
    <property type="match status" value="1"/>
</dbReference>
<dbReference type="PRINTS" id="PR00455">
    <property type="entry name" value="HTHTETR"/>
</dbReference>
<dbReference type="Proteomes" id="UP001049518">
    <property type="component" value="Chromosome"/>
</dbReference>
<keyword evidence="3" id="KW-0804">Transcription</keyword>
<gene>
    <name evidence="6" type="ORF">AGRA3207_006360</name>
</gene>
<dbReference type="InterPro" id="IPR001647">
    <property type="entry name" value="HTH_TetR"/>
</dbReference>
<evidence type="ECO:0000256" key="3">
    <source>
        <dbReference type="ARBA" id="ARBA00023163"/>
    </source>
</evidence>
<dbReference type="SUPFAM" id="SSF46689">
    <property type="entry name" value="Homeodomain-like"/>
    <property type="match status" value="1"/>
</dbReference>
<keyword evidence="7" id="KW-1185">Reference proteome</keyword>
<sequence length="491" mass="54221">MDASAPRQRSAETKKRRTRNALLEAALTLFAERGWHGTRVEDVAKAAGVSTATAYNHFRTKQSLIGYAYSPLLKDLIEAADQAIKNRYPPIAAIREHILDLSLLARTHRDLTLCLIAAMQEQSQKTGSTITESDDVRRLAPLSEPLVRLISYGQDFGAVRPDPSAADTGVYHTSALLFRVLSRPHESAEDTAAVTLSQLLPALVSESDQPEWSPEDDLSLILKRLTGVADAPGAPAEDRRRLANHPLTKDYLEAGFRLLVHACEPGDREGKGGGSPSSSMFFDFLTAERIIEETAKGSERDVAEDSFHDRWLDRDAYVSDVLAYSLWIKNWLPHTVAADKARAVIANATDLADAAHEACYQDQVAGLHNPALRLAFIAAVIAEHHPELKESLSAVYQSTQEKWIPIYRQIFLRHSLRLRPDVSIRDIADIFTALSDGFILRMHSDSAGRFIDHDRRSTMLGKAIMAVVLGSVAEGEGEDLESAFRQLTSAR</sequence>
<reference evidence="6" key="1">
    <citation type="submission" date="2020-07" db="EMBL/GenBank/DDBJ databases">
        <authorList>
            <person name="Tarantini F.S."/>
            <person name="Hong K.W."/>
            <person name="Chan K.G."/>
        </authorList>
    </citation>
    <scope>NUCLEOTIDE SEQUENCE</scope>
    <source>
        <strain evidence="6">32-07</strain>
    </source>
</reference>
<keyword evidence="1" id="KW-0805">Transcription regulation</keyword>
<feature type="DNA-binding region" description="H-T-H motif" evidence="4">
    <location>
        <begin position="39"/>
        <end position="58"/>
    </location>
</feature>
<evidence type="ECO:0000256" key="2">
    <source>
        <dbReference type="ARBA" id="ARBA00023125"/>
    </source>
</evidence>